<evidence type="ECO:0008006" key="4">
    <source>
        <dbReference type="Google" id="ProtNLM"/>
    </source>
</evidence>
<dbReference type="EMBL" id="JAEUXJ010000007">
    <property type="protein sequence ID" value="MBL6457070.1"/>
    <property type="molecule type" value="Genomic_DNA"/>
</dbReference>
<reference evidence="2 3" key="1">
    <citation type="submission" date="2021-01" db="EMBL/GenBank/DDBJ databases">
        <title>Belnapia mucosa sp. nov. and Belnapia arida sp. nov., isolated from the Tabernas Desert (Almeria, Spain).</title>
        <authorList>
            <person name="Molina-Menor E."/>
            <person name="Vidal-Verdu A."/>
            <person name="Calonge A."/>
            <person name="Satari L."/>
            <person name="Pereto Magraner J."/>
            <person name="Porcar Miralles M."/>
        </authorList>
    </citation>
    <scope>NUCLEOTIDE SEQUENCE [LARGE SCALE GENOMIC DNA]</scope>
    <source>
        <strain evidence="2 3">T6</strain>
    </source>
</reference>
<comment type="caution">
    <text evidence="2">The sequence shown here is derived from an EMBL/GenBank/DDBJ whole genome shotgun (WGS) entry which is preliminary data.</text>
</comment>
<gene>
    <name evidence="2" type="ORF">JMJ55_17170</name>
</gene>
<accession>A0ABS1V5X2</accession>
<feature type="transmembrane region" description="Helical" evidence="1">
    <location>
        <begin position="29"/>
        <end position="52"/>
    </location>
</feature>
<keyword evidence="1" id="KW-0812">Transmembrane</keyword>
<organism evidence="2 3">
    <name type="scientific">Belnapia mucosa</name>
    <dbReference type="NCBI Taxonomy" id="2804532"/>
    <lineage>
        <taxon>Bacteria</taxon>
        <taxon>Pseudomonadati</taxon>
        <taxon>Pseudomonadota</taxon>
        <taxon>Alphaproteobacteria</taxon>
        <taxon>Acetobacterales</taxon>
        <taxon>Roseomonadaceae</taxon>
        <taxon>Belnapia</taxon>
    </lineage>
</organism>
<dbReference type="Proteomes" id="UP000606490">
    <property type="component" value="Unassembled WGS sequence"/>
</dbReference>
<name>A0ABS1V5X2_9PROT</name>
<evidence type="ECO:0000313" key="2">
    <source>
        <dbReference type="EMBL" id="MBL6457070.1"/>
    </source>
</evidence>
<keyword evidence="1" id="KW-0472">Membrane</keyword>
<protein>
    <recommendedName>
        <fullName evidence="4">Transmembrane protein PGPGW</fullName>
    </recommendedName>
</protein>
<sequence length="89" mass="10011">MARLLGHLPLRVQSGVAALRHPARKPLRLTAACGLILGGFLAILPIFGLWMLPLGLALMSDDVPRLKPPLERTARWTERQWRRLRGREA</sequence>
<keyword evidence="3" id="KW-1185">Reference proteome</keyword>
<keyword evidence="1" id="KW-1133">Transmembrane helix</keyword>
<proteinExistence type="predicted"/>
<evidence type="ECO:0000256" key="1">
    <source>
        <dbReference type="SAM" id="Phobius"/>
    </source>
</evidence>
<evidence type="ECO:0000313" key="3">
    <source>
        <dbReference type="Proteomes" id="UP000606490"/>
    </source>
</evidence>